<proteinExistence type="predicted"/>
<reference evidence="1 2" key="1">
    <citation type="journal article" date="2021" name="Hortic Res">
        <title>Chromosome-scale assembly of the Dendrobium chrysotoxum genome enhances the understanding of orchid evolution.</title>
        <authorList>
            <person name="Zhang Y."/>
            <person name="Zhang G.Q."/>
            <person name="Zhang D."/>
            <person name="Liu X.D."/>
            <person name="Xu X.Y."/>
            <person name="Sun W.H."/>
            <person name="Yu X."/>
            <person name="Zhu X."/>
            <person name="Wang Z.W."/>
            <person name="Zhao X."/>
            <person name="Zhong W.Y."/>
            <person name="Chen H."/>
            <person name="Yin W.L."/>
            <person name="Huang T."/>
            <person name="Niu S.C."/>
            <person name="Liu Z.J."/>
        </authorList>
    </citation>
    <scope>NUCLEOTIDE SEQUENCE [LARGE SCALE GENOMIC DNA]</scope>
    <source>
        <strain evidence="1">Lindl</strain>
    </source>
</reference>
<keyword evidence="2" id="KW-1185">Reference proteome</keyword>
<evidence type="ECO:0000313" key="2">
    <source>
        <dbReference type="Proteomes" id="UP000775213"/>
    </source>
</evidence>
<sequence>MGYRRYAPSNWDAASTCEEYATRVECLLPGFALAILACPSLARHQQDGNDIVMVVTKKVLILNEGSIFRGRNS</sequence>
<dbReference type="Proteomes" id="UP000775213">
    <property type="component" value="Unassembled WGS sequence"/>
</dbReference>
<name>A0AAV7FY47_DENCH</name>
<dbReference type="AlphaFoldDB" id="A0AAV7FY47"/>
<evidence type="ECO:0000313" key="1">
    <source>
        <dbReference type="EMBL" id="KAH0448337.1"/>
    </source>
</evidence>
<dbReference type="EMBL" id="JAGFBR010000019">
    <property type="protein sequence ID" value="KAH0448337.1"/>
    <property type="molecule type" value="Genomic_DNA"/>
</dbReference>
<comment type="caution">
    <text evidence="1">The sequence shown here is derived from an EMBL/GenBank/DDBJ whole genome shotgun (WGS) entry which is preliminary data.</text>
</comment>
<accession>A0AAV7FY47</accession>
<organism evidence="1 2">
    <name type="scientific">Dendrobium chrysotoxum</name>
    <name type="common">Orchid</name>
    <dbReference type="NCBI Taxonomy" id="161865"/>
    <lineage>
        <taxon>Eukaryota</taxon>
        <taxon>Viridiplantae</taxon>
        <taxon>Streptophyta</taxon>
        <taxon>Embryophyta</taxon>
        <taxon>Tracheophyta</taxon>
        <taxon>Spermatophyta</taxon>
        <taxon>Magnoliopsida</taxon>
        <taxon>Liliopsida</taxon>
        <taxon>Asparagales</taxon>
        <taxon>Orchidaceae</taxon>
        <taxon>Epidendroideae</taxon>
        <taxon>Malaxideae</taxon>
        <taxon>Dendrobiinae</taxon>
        <taxon>Dendrobium</taxon>
    </lineage>
</organism>
<protein>
    <submittedName>
        <fullName evidence="1">Uncharacterized protein</fullName>
    </submittedName>
</protein>
<gene>
    <name evidence="1" type="ORF">IEQ34_022137</name>
</gene>